<dbReference type="RefSeq" id="WP_344998708.1">
    <property type="nucleotide sequence ID" value="NZ_BAABFR010000070.1"/>
</dbReference>
<name>A0ABP8K2R2_9ACTN</name>
<dbReference type="Pfam" id="PF10592">
    <property type="entry name" value="AIPR"/>
    <property type="match status" value="1"/>
</dbReference>
<protein>
    <submittedName>
        <fullName evidence="2">AIPR family protein</fullName>
    </submittedName>
</protein>
<comment type="caution">
    <text evidence="2">The sequence shown here is derived from an EMBL/GenBank/DDBJ whole genome shotgun (WGS) entry which is preliminary data.</text>
</comment>
<evidence type="ECO:0000313" key="3">
    <source>
        <dbReference type="Proteomes" id="UP001500635"/>
    </source>
</evidence>
<evidence type="ECO:0000313" key="2">
    <source>
        <dbReference type="EMBL" id="GAA4399427.1"/>
    </source>
</evidence>
<gene>
    <name evidence="2" type="ORF">GCM10023147_36780</name>
</gene>
<dbReference type="Proteomes" id="UP001500635">
    <property type="component" value="Unassembled WGS sequence"/>
</dbReference>
<reference evidence="3" key="1">
    <citation type="journal article" date="2019" name="Int. J. Syst. Evol. Microbiol.">
        <title>The Global Catalogue of Microorganisms (GCM) 10K type strain sequencing project: providing services to taxonomists for standard genome sequencing and annotation.</title>
        <authorList>
            <consortium name="The Broad Institute Genomics Platform"/>
            <consortium name="The Broad Institute Genome Sequencing Center for Infectious Disease"/>
            <person name="Wu L."/>
            <person name="Ma J."/>
        </authorList>
    </citation>
    <scope>NUCLEOTIDE SEQUENCE [LARGE SCALE GENOMIC DNA]</scope>
    <source>
        <strain evidence="3">JCM 17688</strain>
    </source>
</reference>
<organism evidence="2 3">
    <name type="scientific">Tsukamurella soli</name>
    <dbReference type="NCBI Taxonomy" id="644556"/>
    <lineage>
        <taxon>Bacteria</taxon>
        <taxon>Bacillati</taxon>
        <taxon>Actinomycetota</taxon>
        <taxon>Actinomycetes</taxon>
        <taxon>Mycobacteriales</taxon>
        <taxon>Tsukamurellaceae</taxon>
        <taxon>Tsukamurella</taxon>
    </lineage>
</organism>
<sequence length="570" mass="63179">MDPLIRGLFKAFRTSNELTQIKESDAFEVFVGALLLHDDILTQTELSDLLLDEGTIGVDIAILEVNGEVVSEPSQVSALCEGRNNIDVSLSLIQAKMSSTIDSSQVLNFGDIATKVVKQEVPDTYPKLQNISRALFMIFEDYATRIRTKPRVNLYFANTSGDASIEDTVVRERAENVRSGISSLGYIGDVSFDLYGASKLYEISRVKSQSNETDLVFNKFVNLPGMAGIDQAIVGVISIRELLKLVENTDGSLNEPVFYDNVRGFKGVDNGVNEQIISTLKSPSRSLLPVLNNGITVVAKSYSPKPGDAVSITGYQVVNGCQTSHCIYLSKDHLSPNLDSVFVPIRLVVTDNEDVATSIIRATNSQTAVNSSDMVALTNFQRRLETYYQQDQLDVGLTYERRAGQFYFRDVTRARTVSIIQQMRAVAATFLDLPHVAARYPQHLYEEVGERIFDDQHHLAPYVASAFAAYRLETAFSTNLEAEFKPIRYHILTAVTYRTLGGDPLPLNNGKVDSRSRLLVESLKKPDYVTVFRDAAVAVLDANGGSIPTRDRLKRQPFTTELIDTLRASN</sequence>
<dbReference type="EMBL" id="BAABFR010000070">
    <property type="protein sequence ID" value="GAA4399427.1"/>
    <property type="molecule type" value="Genomic_DNA"/>
</dbReference>
<dbReference type="InterPro" id="IPR018891">
    <property type="entry name" value="AIPR_C"/>
</dbReference>
<proteinExistence type="predicted"/>
<keyword evidence="3" id="KW-1185">Reference proteome</keyword>
<feature type="domain" description="Abortive phage infection protein C-terminal" evidence="1">
    <location>
        <begin position="258"/>
        <end position="479"/>
    </location>
</feature>
<evidence type="ECO:0000259" key="1">
    <source>
        <dbReference type="Pfam" id="PF10592"/>
    </source>
</evidence>
<accession>A0ABP8K2R2</accession>